<dbReference type="Proteomes" id="UP000296883">
    <property type="component" value="Chromosome"/>
</dbReference>
<protein>
    <submittedName>
        <fullName evidence="3">DUF1189 domain-containing protein</fullName>
    </submittedName>
</protein>
<keyword evidence="1" id="KW-0472">Membrane</keyword>
<accession>A0AAJ5EH91</accession>
<proteinExistence type="predicted"/>
<dbReference type="Pfam" id="PF06691">
    <property type="entry name" value="DUF1189"/>
    <property type="match status" value="1"/>
</dbReference>
<dbReference type="InterPro" id="IPR009574">
    <property type="entry name" value="DUF1189"/>
</dbReference>
<dbReference type="EMBL" id="SRHU01000008">
    <property type="protein sequence ID" value="TFZ42874.1"/>
    <property type="molecule type" value="Genomic_DNA"/>
</dbReference>
<dbReference type="EMBL" id="CP038865">
    <property type="protein sequence ID" value="QCA28369.1"/>
    <property type="molecule type" value="Genomic_DNA"/>
</dbReference>
<organism evidence="3 5">
    <name type="scientific">Vagococcus xieshaowenii</name>
    <dbReference type="NCBI Taxonomy" id="2562451"/>
    <lineage>
        <taxon>Bacteria</taxon>
        <taxon>Bacillati</taxon>
        <taxon>Bacillota</taxon>
        <taxon>Bacilli</taxon>
        <taxon>Lactobacillales</taxon>
        <taxon>Enterococcaceae</taxon>
        <taxon>Vagococcus</taxon>
    </lineage>
</organism>
<dbReference type="Proteomes" id="UP000297725">
    <property type="component" value="Unassembled WGS sequence"/>
</dbReference>
<dbReference type="RefSeq" id="WP_135253756.1">
    <property type="nucleotide sequence ID" value="NZ_CP038865.1"/>
</dbReference>
<feature type="transmembrane region" description="Helical" evidence="1">
    <location>
        <begin position="171"/>
        <end position="196"/>
    </location>
</feature>
<evidence type="ECO:0000256" key="1">
    <source>
        <dbReference type="SAM" id="Phobius"/>
    </source>
</evidence>
<reference evidence="2 4" key="2">
    <citation type="journal article" date="2020" name="Int. J. Syst. Evol. Microbiol.">
        <title>Vagococcus xieshaowenii sp. nov., isolated from snow finch (Montifringilla taczanowskii) cloacal content.</title>
        <authorList>
            <person name="Ge Y."/>
            <person name="Yang J."/>
            <person name="Lai X.H."/>
            <person name="Zhang G."/>
            <person name="Jin D."/>
            <person name="Lu S."/>
            <person name="Wang B."/>
            <person name="Huang Y."/>
            <person name="Huang Y."/>
            <person name="Ren Z."/>
            <person name="Zhang X."/>
            <person name="Xu J."/>
        </authorList>
    </citation>
    <scope>NUCLEOTIDE SEQUENCE [LARGE SCALE GENOMIC DNA]</scope>
    <source>
        <strain evidence="2">Personal::cf-49</strain>
        <strain evidence="4">personal::cf-49</strain>
    </source>
</reference>
<reference evidence="3 5" key="1">
    <citation type="submission" date="2019-03" db="EMBL/GenBank/DDBJ databases">
        <title>Vagococcus sp. was isolated fron gut of Carduelis flavirostris.</title>
        <authorList>
            <person name="Ge Y."/>
        </authorList>
    </citation>
    <scope>NUCLEOTIDE SEQUENCE [LARGE SCALE GENOMIC DNA]</scope>
    <source>
        <strain evidence="3 5">CF-210</strain>
    </source>
</reference>
<feature type="transmembrane region" description="Helical" evidence="1">
    <location>
        <begin position="236"/>
        <end position="255"/>
    </location>
</feature>
<evidence type="ECO:0000313" key="4">
    <source>
        <dbReference type="Proteomes" id="UP000296883"/>
    </source>
</evidence>
<gene>
    <name evidence="3" type="ORF">E4031_02515</name>
    <name evidence="2" type="ORF">E4Z98_03225</name>
</gene>
<dbReference type="AlphaFoldDB" id="A0AAJ5EH91"/>
<evidence type="ECO:0000313" key="5">
    <source>
        <dbReference type="Proteomes" id="UP000297725"/>
    </source>
</evidence>
<keyword evidence="1" id="KW-0812">Transmembrane</keyword>
<evidence type="ECO:0000313" key="3">
    <source>
        <dbReference type="EMBL" id="TFZ42874.1"/>
    </source>
</evidence>
<keyword evidence="4" id="KW-1185">Reference proteome</keyword>
<sequence length="274" mass="31032">MNILSLFKEALRHPQNLFMANRLSKKIMIPYFLLLSLILGLPLMGQAFIETKQVEKNIQEIVKQTPEFSFKDNQLVTKEPSESFIYTSDYFLFAFDPENKLSADDIKTRLVGNQIGLGYLKNHLVVTMNDSNPFIGLLGKNTLKLDYKDIDQTYFSQTIFKSSSLRTSEKAMLIGAIILMTLVPMMIMFGIYLLLGTLIGHTFERARMLGLTLGNSFKLFIAASTLPVVASTILSIFFPSLDILTLIIVVSVIIYSNNIRQIKKQLINSQNKKN</sequence>
<name>A0AAJ5EH91_9ENTE</name>
<keyword evidence="1" id="KW-1133">Transmembrane helix</keyword>
<evidence type="ECO:0000313" key="2">
    <source>
        <dbReference type="EMBL" id="QCA28369.1"/>
    </source>
</evidence>